<dbReference type="AlphaFoldDB" id="A0A0G0DVJ7"/>
<keyword evidence="1" id="KW-0812">Transmembrane</keyword>
<comment type="caution">
    <text evidence="2">The sequence shown here is derived from an EMBL/GenBank/DDBJ whole genome shotgun (WGS) entry which is preliminary data.</text>
</comment>
<evidence type="ECO:0000313" key="2">
    <source>
        <dbReference type="EMBL" id="KKP92976.1"/>
    </source>
</evidence>
<reference evidence="2 3" key="1">
    <citation type="journal article" date="2015" name="Nature">
        <title>rRNA introns, odd ribosomes, and small enigmatic genomes across a large radiation of phyla.</title>
        <authorList>
            <person name="Brown C.T."/>
            <person name="Hug L.A."/>
            <person name="Thomas B.C."/>
            <person name="Sharon I."/>
            <person name="Castelle C.J."/>
            <person name="Singh A."/>
            <person name="Wilkins M.J."/>
            <person name="Williams K.H."/>
            <person name="Banfield J.F."/>
        </authorList>
    </citation>
    <scope>NUCLEOTIDE SEQUENCE [LARGE SCALE GENOMIC DNA]</scope>
</reference>
<proteinExistence type="predicted"/>
<dbReference type="Proteomes" id="UP000034140">
    <property type="component" value="Unassembled WGS sequence"/>
</dbReference>
<protein>
    <submittedName>
        <fullName evidence="2">Uncharacterized protein</fullName>
    </submittedName>
</protein>
<evidence type="ECO:0000313" key="3">
    <source>
        <dbReference type="Proteomes" id="UP000034140"/>
    </source>
</evidence>
<name>A0A0G0DVJ7_9BACT</name>
<accession>A0A0G0DVJ7</accession>
<organism evidence="2 3">
    <name type="scientific">candidate division WS6 bacterium GW2011_GWC1_36_11</name>
    <dbReference type="NCBI Taxonomy" id="1619090"/>
    <lineage>
        <taxon>Bacteria</taxon>
        <taxon>Candidatus Dojkabacteria</taxon>
    </lineage>
</organism>
<evidence type="ECO:0000256" key="1">
    <source>
        <dbReference type="SAM" id="Phobius"/>
    </source>
</evidence>
<keyword evidence="1" id="KW-1133">Transmembrane helix</keyword>
<keyword evidence="1" id="KW-0472">Membrane</keyword>
<dbReference type="EMBL" id="LBRE01000002">
    <property type="protein sequence ID" value="KKP92976.1"/>
    <property type="molecule type" value="Genomic_DNA"/>
</dbReference>
<sequence>MECKESIRERFNIVLGIVKKIMNKKNTYLILLLSFFFVLLLGTGVYFLIQTKSDSSPKYNVDKYEDVTNWCDTSTNDNQLNIDCKALLLEIRIIDENHSCADIQVISKDNELKDISICESGDVISYSNDVLAYKKLMPIDITLTYVQGDILNSYNINDISIIKLEEAYIQNIVNEDIANLITVDPNTTTIQNSVDFCPNPEILPTYISEENKAKYTNFYNNNILTEKEYIDLYTDQFATAFLENWTDPTIKILFGCESSMRLGYNTVCKTALGNEYKETKLTALPSIVSDWNSTTNSESDLINLKNLSLVSDGMLYKQPHANYDSTWIVEQLFQFISDSGANQNTYCAGYKIYEEFAQYNTIGQTQLNQIRTLVTTNILTATHMCLDTLDKKIYSREGIYLKTLNTDDTSVLHIYNECNNLYQFISNE</sequence>
<feature type="transmembrane region" description="Helical" evidence="1">
    <location>
        <begin position="28"/>
        <end position="49"/>
    </location>
</feature>
<gene>
    <name evidence="2" type="ORF">UR96_C0002G0005</name>
</gene>